<evidence type="ECO:0000313" key="3">
    <source>
        <dbReference type="Proteomes" id="UP001415857"/>
    </source>
</evidence>
<proteinExistence type="predicted"/>
<dbReference type="GO" id="GO:0030686">
    <property type="term" value="C:90S preribosome"/>
    <property type="evidence" value="ECO:0007669"/>
    <property type="project" value="TreeGrafter"/>
</dbReference>
<dbReference type="GO" id="GO:1990883">
    <property type="term" value="F:18S rRNA cytidine N-acetyltransferase activity"/>
    <property type="evidence" value="ECO:0007669"/>
    <property type="project" value="TreeGrafter"/>
</dbReference>
<dbReference type="GO" id="GO:0000049">
    <property type="term" value="F:tRNA binding"/>
    <property type="evidence" value="ECO:0007669"/>
    <property type="project" value="TreeGrafter"/>
</dbReference>
<name>A0AAP0X7S6_LIQFO</name>
<dbReference type="Pfam" id="PF13725">
    <property type="entry name" value="tRNA_bind_2"/>
    <property type="match status" value="1"/>
</dbReference>
<dbReference type="GO" id="GO:0005730">
    <property type="term" value="C:nucleolus"/>
    <property type="evidence" value="ECO:0007669"/>
    <property type="project" value="TreeGrafter"/>
</dbReference>
<accession>A0AAP0X7S6</accession>
<gene>
    <name evidence="2" type="ORF">L1049_020848</name>
</gene>
<feature type="domain" description="Possible tRNA binding" evidence="1">
    <location>
        <begin position="12"/>
        <end position="176"/>
    </location>
</feature>
<organism evidence="2 3">
    <name type="scientific">Liquidambar formosana</name>
    <name type="common">Formosan gum</name>
    <dbReference type="NCBI Taxonomy" id="63359"/>
    <lineage>
        <taxon>Eukaryota</taxon>
        <taxon>Viridiplantae</taxon>
        <taxon>Streptophyta</taxon>
        <taxon>Embryophyta</taxon>
        <taxon>Tracheophyta</taxon>
        <taxon>Spermatophyta</taxon>
        <taxon>Magnoliopsida</taxon>
        <taxon>eudicotyledons</taxon>
        <taxon>Gunneridae</taxon>
        <taxon>Pentapetalae</taxon>
        <taxon>Saxifragales</taxon>
        <taxon>Altingiaceae</taxon>
        <taxon>Liquidambar</taxon>
    </lineage>
</organism>
<dbReference type="GO" id="GO:1904812">
    <property type="term" value="P:rRNA acetylation involved in maturation of SSU-rRNA"/>
    <property type="evidence" value="ECO:0007669"/>
    <property type="project" value="TreeGrafter"/>
</dbReference>
<dbReference type="InterPro" id="IPR027992">
    <property type="entry name" value="tRNA_bind_dom"/>
</dbReference>
<evidence type="ECO:0000313" key="2">
    <source>
        <dbReference type="EMBL" id="KAK9292867.1"/>
    </source>
</evidence>
<dbReference type="PANTHER" id="PTHR10925">
    <property type="entry name" value="N-ACETYLTRANSFERASE 10"/>
    <property type="match status" value="1"/>
</dbReference>
<protein>
    <recommendedName>
        <fullName evidence="1">Possible tRNA binding domain-containing protein</fullName>
    </recommendedName>
</protein>
<dbReference type="InterPro" id="IPR032672">
    <property type="entry name" value="TmcA/NAT10/Kre33"/>
</dbReference>
<dbReference type="PANTHER" id="PTHR10925:SF5">
    <property type="entry name" value="RNA CYTIDINE ACETYLTRANSFERASE"/>
    <property type="match status" value="1"/>
</dbReference>
<comment type="caution">
    <text evidence="2">The sequence shown here is derived from an EMBL/GenBank/DDBJ whole genome shotgun (WGS) entry which is preliminary data.</text>
</comment>
<dbReference type="Proteomes" id="UP001415857">
    <property type="component" value="Unassembled WGS sequence"/>
</dbReference>
<dbReference type="EMBL" id="JBBPBK010000001">
    <property type="protein sequence ID" value="KAK9292867.1"/>
    <property type="molecule type" value="Genomic_DNA"/>
</dbReference>
<dbReference type="AlphaFoldDB" id="A0AAP0X7S6"/>
<keyword evidence="3" id="KW-1185">Reference proteome</keyword>
<evidence type="ECO:0000259" key="1">
    <source>
        <dbReference type="Pfam" id="PF13725"/>
    </source>
</evidence>
<reference evidence="2 3" key="1">
    <citation type="journal article" date="2024" name="Plant J.">
        <title>Genome sequences and population genomics reveal climatic adaptation and genomic divergence between two closely related sweetgum species.</title>
        <authorList>
            <person name="Xu W.Q."/>
            <person name="Ren C.Q."/>
            <person name="Zhang X.Y."/>
            <person name="Comes H.P."/>
            <person name="Liu X.H."/>
            <person name="Li Y.G."/>
            <person name="Kettle C.J."/>
            <person name="Jalonen R."/>
            <person name="Gaisberger H."/>
            <person name="Ma Y.Z."/>
            <person name="Qiu Y.X."/>
        </authorList>
    </citation>
    <scope>NUCLEOTIDE SEQUENCE [LARGE SCALE GENOMIC DNA]</scope>
    <source>
        <strain evidence="2">Hangzhou</strain>
    </source>
</reference>
<sequence>MKPPVSLENESSMSVKSFISPDDFTQLEVYTENGIDYGKVRDLVPVLAQCYFEEKLPITLSHLQASILLCMGLQRNDITYIEGSMKLERQQILSLFRKVMKKFHKYLYDLLTKEFDSNFPQVREVTLLPHSVSVDDDLDDGAKQVIEMKKIENIDVLNPESLQQFSIADREAEFEHSLRHCTMVSPSGLISVKSN</sequence>